<reference evidence="2" key="1">
    <citation type="submission" date="2020-01" db="EMBL/GenBank/DDBJ databases">
        <title>Caldichromatium gen. nov., sp. nov., a thermophilic purple sulfur bacterium member of the family Chromatiaceae isolated from Nakabusa hot spring, Japan.</title>
        <authorList>
            <person name="Saini M.K."/>
            <person name="Hanada S."/>
            <person name="Tank M."/>
        </authorList>
    </citation>
    <scope>NUCLEOTIDE SEQUENCE [LARGE SCALE GENOMIC DNA]</scope>
    <source>
        <strain evidence="2">No.7</strain>
    </source>
</reference>
<dbReference type="InterPro" id="IPR038763">
    <property type="entry name" value="DHH_sf"/>
</dbReference>
<evidence type="ECO:0000313" key="1">
    <source>
        <dbReference type="EMBL" id="QIK37536.1"/>
    </source>
</evidence>
<dbReference type="EMBL" id="CP048029">
    <property type="protein sequence ID" value="QIK37536.1"/>
    <property type="molecule type" value="Genomic_DNA"/>
</dbReference>
<protein>
    <submittedName>
        <fullName evidence="1">Acetyltransferase</fullName>
    </submittedName>
</protein>
<sequence>MYDYDVFNGDADGICALQQLRLCEPRAARLITGPKREIALLARVPPHEARRVTVLDLSLAKNAEPLQALLAAGAEVIYFDHHDPGEVPQHPRLSVHLDQRPETCTSLIVDEYLQGQARAWAVVGAFGDNLETSARCAAAPLGLADADLKRLRRLGIYLNYNGYGERVEDLHIRPAELSLRLRPYADPLVFIAEDSAFAQLEAGYREDMARARSVRPAYRDDRCCLLILPNEPWARRASGTLANELAQAEPDVAHAILTCLEGGYIVSVRAPLTRPYGAGEICRRFPTGGGRAAAGGINHLPGSDYDAFLSAFRGAFL</sequence>
<dbReference type="Proteomes" id="UP000502699">
    <property type="component" value="Chromosome"/>
</dbReference>
<dbReference type="GO" id="GO:0016740">
    <property type="term" value="F:transferase activity"/>
    <property type="evidence" value="ECO:0007669"/>
    <property type="project" value="UniProtKB-KW"/>
</dbReference>
<keyword evidence="2" id="KW-1185">Reference proteome</keyword>
<organism evidence="1 2">
    <name type="scientific">Caldichromatium japonicum</name>
    <dbReference type="NCBI Taxonomy" id="2699430"/>
    <lineage>
        <taxon>Bacteria</taxon>
        <taxon>Pseudomonadati</taxon>
        <taxon>Pseudomonadota</taxon>
        <taxon>Gammaproteobacteria</taxon>
        <taxon>Chromatiales</taxon>
        <taxon>Chromatiaceae</taxon>
        <taxon>Caldichromatium</taxon>
    </lineage>
</organism>
<gene>
    <name evidence="1" type="ORF">GWK36_05575</name>
</gene>
<evidence type="ECO:0000313" key="2">
    <source>
        <dbReference type="Proteomes" id="UP000502699"/>
    </source>
</evidence>
<dbReference type="KEGG" id="cjap:GWK36_05575"/>
<dbReference type="RefSeq" id="WP_166270302.1">
    <property type="nucleotide sequence ID" value="NZ_CP048029.1"/>
</dbReference>
<name>A0A6G7VCD3_9GAMM</name>
<dbReference type="SUPFAM" id="SSF64182">
    <property type="entry name" value="DHH phosphoesterases"/>
    <property type="match status" value="1"/>
</dbReference>
<keyword evidence="1" id="KW-0808">Transferase</keyword>
<accession>A0A6G7VCD3</accession>
<proteinExistence type="predicted"/>
<dbReference type="AlphaFoldDB" id="A0A6G7VCD3"/>